<gene>
    <name evidence="3" type="ORF">ACFS5J_02070</name>
</gene>
<keyword evidence="4" id="KW-1185">Reference proteome</keyword>
<proteinExistence type="predicted"/>
<feature type="chain" id="PRO_5045655408" evidence="1">
    <location>
        <begin position="23"/>
        <end position="378"/>
    </location>
</feature>
<accession>A0ABW5YID6</accession>
<dbReference type="InterPro" id="IPR050902">
    <property type="entry name" value="ABC_Transporter_SBP"/>
</dbReference>
<protein>
    <submittedName>
        <fullName evidence="3">ABC transporter substrate-binding protein</fullName>
    </submittedName>
</protein>
<dbReference type="Gene3D" id="3.40.50.1980">
    <property type="entry name" value="Nitrogenase molybdenum iron protein domain"/>
    <property type="match status" value="2"/>
</dbReference>
<comment type="caution">
    <text evidence="3">The sequence shown here is derived from an EMBL/GenBank/DDBJ whole genome shotgun (WGS) entry which is preliminary data.</text>
</comment>
<dbReference type="RefSeq" id="WP_379810298.1">
    <property type="nucleotide sequence ID" value="NZ_JBHUPC010000010.1"/>
</dbReference>
<evidence type="ECO:0000256" key="1">
    <source>
        <dbReference type="SAM" id="SignalP"/>
    </source>
</evidence>
<dbReference type="PANTHER" id="PTHR30535">
    <property type="entry name" value="VITAMIN B12-BINDING PROTEIN"/>
    <property type="match status" value="1"/>
</dbReference>
<evidence type="ECO:0000313" key="4">
    <source>
        <dbReference type="Proteomes" id="UP001597534"/>
    </source>
</evidence>
<sequence length="378" mass="43185">MKLLFKLLFLAFLTLNSCKEKATNQPKVVTLPKNQIQHATAFSIHKYEGYSIVKIINPWPEALQSFTYVLKEKNGVIPDSLQNYITVDVPVQKLVVTSTTIIPFLEMLESEEKLTGFPHTNYISSQKTRALIAKGAVKDLGQNENLNIELLFDMQPDVVVTFGVDNTNKTVNKLTQNGLKVMFQADWMEQSPLGKAEWIKFYGLLLGKEKEADSIFKTIESNYNNALELVNKKEANQTVLYGSMYKDKWFVARGNSWIAQFLKDAKTDYLWKDLPGVGSEALSFESVFDKAQHANIWITNGAIENLTQLLEENHHYAKFDAFQNKEIYSFESQKGETGGTIYYETAPSRPDLVLKDYIKIFHPELLPDYQFTFAKKLD</sequence>
<name>A0ABW5YID6_9FLAO</name>
<reference evidence="4" key="1">
    <citation type="journal article" date="2019" name="Int. J. Syst. Evol. Microbiol.">
        <title>The Global Catalogue of Microorganisms (GCM) 10K type strain sequencing project: providing services to taxonomists for standard genome sequencing and annotation.</title>
        <authorList>
            <consortium name="The Broad Institute Genomics Platform"/>
            <consortium name="The Broad Institute Genome Sequencing Center for Infectious Disease"/>
            <person name="Wu L."/>
            <person name="Ma J."/>
        </authorList>
    </citation>
    <scope>NUCLEOTIDE SEQUENCE [LARGE SCALE GENOMIC DNA]</scope>
    <source>
        <strain evidence="4">KCTC 22671</strain>
    </source>
</reference>
<dbReference type="PANTHER" id="PTHR30535:SF34">
    <property type="entry name" value="MOLYBDATE-BINDING PROTEIN MOLA"/>
    <property type="match status" value="1"/>
</dbReference>
<evidence type="ECO:0000259" key="2">
    <source>
        <dbReference type="PROSITE" id="PS50983"/>
    </source>
</evidence>
<dbReference type="PROSITE" id="PS50983">
    <property type="entry name" value="FE_B12_PBP"/>
    <property type="match status" value="1"/>
</dbReference>
<keyword evidence="1" id="KW-0732">Signal</keyword>
<dbReference type="SUPFAM" id="SSF53807">
    <property type="entry name" value="Helical backbone' metal receptor"/>
    <property type="match status" value="1"/>
</dbReference>
<dbReference type="EMBL" id="JBHUPC010000010">
    <property type="protein sequence ID" value="MFD2890794.1"/>
    <property type="molecule type" value="Genomic_DNA"/>
</dbReference>
<organism evidence="3 4">
    <name type="scientific">Flavobacterium chuncheonense</name>
    <dbReference type="NCBI Taxonomy" id="2026653"/>
    <lineage>
        <taxon>Bacteria</taxon>
        <taxon>Pseudomonadati</taxon>
        <taxon>Bacteroidota</taxon>
        <taxon>Flavobacteriia</taxon>
        <taxon>Flavobacteriales</taxon>
        <taxon>Flavobacteriaceae</taxon>
        <taxon>Flavobacterium</taxon>
    </lineage>
</organism>
<feature type="signal peptide" evidence="1">
    <location>
        <begin position="1"/>
        <end position="22"/>
    </location>
</feature>
<dbReference type="InterPro" id="IPR002491">
    <property type="entry name" value="ABC_transptr_periplasmic_BD"/>
</dbReference>
<dbReference type="Pfam" id="PF01497">
    <property type="entry name" value="Peripla_BP_2"/>
    <property type="match status" value="1"/>
</dbReference>
<evidence type="ECO:0000313" key="3">
    <source>
        <dbReference type="EMBL" id="MFD2890794.1"/>
    </source>
</evidence>
<dbReference type="Proteomes" id="UP001597534">
    <property type="component" value="Unassembled WGS sequence"/>
</dbReference>
<feature type="domain" description="Fe/B12 periplasmic-binding" evidence="2">
    <location>
        <begin position="93"/>
        <end position="365"/>
    </location>
</feature>